<reference evidence="3 4" key="1">
    <citation type="submission" date="2025-05" db="UniProtKB">
        <authorList>
            <consortium name="RefSeq"/>
        </authorList>
    </citation>
    <scope>IDENTIFICATION</scope>
    <source>
        <tissue evidence="3 4">Blood</tissue>
    </source>
</reference>
<feature type="compositionally biased region" description="Low complexity" evidence="1">
    <location>
        <begin position="23"/>
        <end position="52"/>
    </location>
</feature>
<evidence type="ECO:0000313" key="2">
    <source>
        <dbReference type="Proteomes" id="UP001652583"/>
    </source>
</evidence>
<feature type="compositionally biased region" description="Low complexity" evidence="1">
    <location>
        <begin position="1"/>
        <end position="14"/>
    </location>
</feature>
<feature type="region of interest" description="Disordered" evidence="1">
    <location>
        <begin position="181"/>
        <end position="228"/>
    </location>
</feature>
<evidence type="ECO:0000313" key="3">
    <source>
        <dbReference type="RefSeq" id="XP_053065727.1"/>
    </source>
</evidence>
<feature type="region of interest" description="Disordered" evidence="1">
    <location>
        <begin position="1"/>
        <end position="55"/>
    </location>
</feature>
<protein>
    <submittedName>
        <fullName evidence="3 4">Translation initiation factor IF-2-like</fullName>
    </submittedName>
</protein>
<organism evidence="2 4">
    <name type="scientific">Acinonyx jubatus</name>
    <name type="common">Cheetah</name>
    <dbReference type="NCBI Taxonomy" id="32536"/>
    <lineage>
        <taxon>Eukaryota</taxon>
        <taxon>Metazoa</taxon>
        <taxon>Chordata</taxon>
        <taxon>Craniata</taxon>
        <taxon>Vertebrata</taxon>
        <taxon>Euteleostomi</taxon>
        <taxon>Mammalia</taxon>
        <taxon>Eutheria</taxon>
        <taxon>Laurasiatheria</taxon>
        <taxon>Carnivora</taxon>
        <taxon>Feliformia</taxon>
        <taxon>Felidae</taxon>
        <taxon>Felinae</taxon>
        <taxon>Acinonyx</taxon>
    </lineage>
</organism>
<dbReference type="Proteomes" id="UP001652583">
    <property type="component" value="Chromosome E4"/>
</dbReference>
<feature type="region of interest" description="Disordered" evidence="1">
    <location>
        <begin position="76"/>
        <end position="122"/>
    </location>
</feature>
<name>A0ABM3P223_ACIJB</name>
<feature type="region of interest" description="Disordered" evidence="1">
    <location>
        <begin position="270"/>
        <end position="297"/>
    </location>
</feature>
<keyword evidence="2" id="KW-1185">Reference proteome</keyword>
<proteinExistence type="predicted"/>
<dbReference type="RefSeq" id="XP_053065727.1">
    <property type="nucleotide sequence ID" value="XM_053209752.1"/>
</dbReference>
<evidence type="ECO:0000313" key="4">
    <source>
        <dbReference type="RefSeq" id="XP_053065729.1"/>
    </source>
</evidence>
<feature type="compositionally biased region" description="Low complexity" evidence="1">
    <location>
        <begin position="270"/>
        <end position="284"/>
    </location>
</feature>
<evidence type="ECO:0000313" key="5">
    <source>
        <dbReference type="RefSeq" id="XP_053065730.1"/>
    </source>
</evidence>
<dbReference type="RefSeq" id="XP_053065729.1">
    <property type="nucleotide sequence ID" value="XM_053209754.1"/>
</dbReference>
<dbReference type="GeneID" id="106968612"/>
<gene>
    <name evidence="3 4 5" type="primary">LOC106968612</name>
</gene>
<dbReference type="RefSeq" id="XP_053065730.1">
    <property type="nucleotide sequence ID" value="XM_053209755.1"/>
</dbReference>
<accession>A0ABM3P223</accession>
<sequence length="329" mass="33421">MEAAGAFPPGGASARPEKAAGSGRPEPVVARAAADARSPAAAGVAPAAARPGRGCGGGMPAAANKDAIIAPAWRSRGRELGGGGGGGGGGGDWAGPRRRRGGCGCRERRPPPRAGRRPPPLSALSRQRRLWWRAAHPAGSVPVRAGVAAGGSYLGLPFLYRPPSCCGAVAREMPGVTLGRGVLAPTSPRASPDPGAGALGGGGGSERALPLPRAPLSPPPGDEGGREPRALRSLLTRAGTSQTRLPPSRVCATWRRSAFSLRMLTGSRRAGGRAVASRRGGQRAQTRRRRGCSFRPQTGGCPGPRVVSAFLLDVHVKMPSLVKCDVTSS</sequence>
<evidence type="ECO:0000256" key="1">
    <source>
        <dbReference type="SAM" id="MobiDB-lite"/>
    </source>
</evidence>
<feature type="compositionally biased region" description="Pro residues" evidence="1">
    <location>
        <begin position="212"/>
        <end position="221"/>
    </location>
</feature>
<feature type="compositionally biased region" description="Gly residues" evidence="1">
    <location>
        <begin position="80"/>
        <end position="93"/>
    </location>
</feature>